<keyword evidence="4" id="KW-0444">Lipid biosynthesis</keyword>
<dbReference type="InterPro" id="IPR003835">
    <property type="entry name" value="Glyco_trans_19"/>
</dbReference>
<dbReference type="EMBL" id="BMXI01000010">
    <property type="protein sequence ID" value="GHC57096.1"/>
    <property type="molecule type" value="Genomic_DNA"/>
</dbReference>
<evidence type="ECO:0000256" key="5">
    <source>
        <dbReference type="ARBA" id="ARBA00022556"/>
    </source>
</evidence>
<keyword evidence="8" id="KW-0443">Lipid metabolism</keyword>
<dbReference type="GO" id="GO:0009245">
    <property type="term" value="P:lipid A biosynthetic process"/>
    <property type="evidence" value="ECO:0007669"/>
    <property type="project" value="UniProtKB-UniRule"/>
</dbReference>
<evidence type="ECO:0000256" key="3">
    <source>
        <dbReference type="ARBA" id="ARBA00020902"/>
    </source>
</evidence>
<evidence type="ECO:0000256" key="4">
    <source>
        <dbReference type="ARBA" id="ARBA00022516"/>
    </source>
</evidence>
<gene>
    <name evidence="11" type="primary">lpxB</name>
    <name evidence="11" type="ORF">GCM10007100_24930</name>
</gene>
<dbReference type="Proteomes" id="UP000644507">
    <property type="component" value="Unassembled WGS sequence"/>
</dbReference>
<name>A0A918WLH0_9BACT</name>
<evidence type="ECO:0000256" key="8">
    <source>
        <dbReference type="ARBA" id="ARBA00023098"/>
    </source>
</evidence>
<evidence type="ECO:0000256" key="9">
    <source>
        <dbReference type="ARBA" id="ARBA00048975"/>
    </source>
</evidence>
<protein>
    <recommendedName>
        <fullName evidence="3 10">Lipid-A-disaccharide synthase</fullName>
        <ecNumber evidence="2 10">2.4.1.182</ecNumber>
    </recommendedName>
</protein>
<comment type="function">
    <text evidence="1">Condensation of UDP-2,3-diacylglucosamine and 2,3-diacylglucosamine-1-phosphate to form lipid A disaccharide, a precursor of lipid A, a phosphorylated glycolipid that anchors the lipopolysaccharide to the outer membrane of the cell.</text>
</comment>
<organism evidence="11 12">
    <name type="scientific">Roseibacillus persicicus</name>
    <dbReference type="NCBI Taxonomy" id="454148"/>
    <lineage>
        <taxon>Bacteria</taxon>
        <taxon>Pseudomonadati</taxon>
        <taxon>Verrucomicrobiota</taxon>
        <taxon>Verrucomicrobiia</taxon>
        <taxon>Verrucomicrobiales</taxon>
        <taxon>Verrucomicrobiaceae</taxon>
        <taxon>Roseibacillus</taxon>
    </lineage>
</organism>
<evidence type="ECO:0000313" key="12">
    <source>
        <dbReference type="Proteomes" id="UP000644507"/>
    </source>
</evidence>
<dbReference type="EC" id="2.4.1.182" evidence="2 10"/>
<dbReference type="NCBIfam" id="TIGR00215">
    <property type="entry name" value="lpxB"/>
    <property type="match status" value="1"/>
</dbReference>
<evidence type="ECO:0000256" key="10">
    <source>
        <dbReference type="NCBIfam" id="TIGR00215"/>
    </source>
</evidence>
<dbReference type="AlphaFoldDB" id="A0A918WLH0"/>
<dbReference type="RefSeq" id="WP_189570362.1">
    <property type="nucleotide sequence ID" value="NZ_BMXI01000010.1"/>
</dbReference>
<comment type="caution">
    <text evidence="11">The sequence shown here is derived from an EMBL/GenBank/DDBJ whole genome shotgun (WGS) entry which is preliminary data.</text>
</comment>
<accession>A0A918WLH0</accession>
<keyword evidence="12" id="KW-1185">Reference proteome</keyword>
<evidence type="ECO:0000256" key="7">
    <source>
        <dbReference type="ARBA" id="ARBA00022679"/>
    </source>
</evidence>
<keyword evidence="7" id="KW-0808">Transferase</keyword>
<evidence type="ECO:0000313" key="11">
    <source>
        <dbReference type="EMBL" id="GHC57096.1"/>
    </source>
</evidence>
<dbReference type="PANTHER" id="PTHR30372:SF4">
    <property type="entry name" value="LIPID-A-DISACCHARIDE SYNTHASE, MITOCHONDRIAL-RELATED"/>
    <property type="match status" value="1"/>
</dbReference>
<comment type="catalytic activity">
    <reaction evidence="9">
        <text>a lipid X + a UDP-2-N,3-O-bis[(3R)-3-hydroxyacyl]-alpha-D-glucosamine = a lipid A disaccharide + UDP + H(+)</text>
        <dbReference type="Rhea" id="RHEA:67828"/>
        <dbReference type="ChEBI" id="CHEBI:15378"/>
        <dbReference type="ChEBI" id="CHEBI:58223"/>
        <dbReference type="ChEBI" id="CHEBI:137748"/>
        <dbReference type="ChEBI" id="CHEBI:176338"/>
        <dbReference type="ChEBI" id="CHEBI:176343"/>
        <dbReference type="EC" id="2.4.1.182"/>
    </reaction>
</comment>
<reference evidence="11" key="1">
    <citation type="journal article" date="2014" name="Int. J. Syst. Evol. Microbiol.">
        <title>Complete genome sequence of Corynebacterium casei LMG S-19264T (=DSM 44701T), isolated from a smear-ripened cheese.</title>
        <authorList>
            <consortium name="US DOE Joint Genome Institute (JGI-PGF)"/>
            <person name="Walter F."/>
            <person name="Albersmeier A."/>
            <person name="Kalinowski J."/>
            <person name="Ruckert C."/>
        </authorList>
    </citation>
    <scope>NUCLEOTIDE SEQUENCE</scope>
    <source>
        <strain evidence="11">KCTC 12988</strain>
    </source>
</reference>
<dbReference type="GO" id="GO:0016020">
    <property type="term" value="C:membrane"/>
    <property type="evidence" value="ECO:0007669"/>
    <property type="project" value="GOC"/>
</dbReference>
<keyword evidence="5" id="KW-0441">Lipid A biosynthesis</keyword>
<keyword evidence="6" id="KW-0328">Glycosyltransferase</keyword>
<reference evidence="11" key="2">
    <citation type="submission" date="2020-09" db="EMBL/GenBank/DDBJ databases">
        <authorList>
            <person name="Sun Q."/>
            <person name="Kim S."/>
        </authorList>
    </citation>
    <scope>NUCLEOTIDE SEQUENCE</scope>
    <source>
        <strain evidence="11">KCTC 12988</strain>
    </source>
</reference>
<dbReference type="Pfam" id="PF02684">
    <property type="entry name" value="LpxB"/>
    <property type="match status" value="1"/>
</dbReference>
<evidence type="ECO:0000256" key="6">
    <source>
        <dbReference type="ARBA" id="ARBA00022676"/>
    </source>
</evidence>
<dbReference type="GO" id="GO:0008915">
    <property type="term" value="F:lipid-A-disaccharide synthase activity"/>
    <property type="evidence" value="ECO:0007669"/>
    <property type="project" value="UniProtKB-UniRule"/>
</dbReference>
<sequence>MALIYLVAGEVSGDLHGAELVSALKSGGKHEFAGWGGPRMAEVGGTRDWVEKAGVMGVWDVLKQYSWFKARFREAMEEIERLKPAVLVLIDYPGFNLRLAKAVRARFPEVRILQYVCPQVWAWKQSRIPKMAKWLDQVVCLFPFEVEVLAKGGCPGIYLGHPIVEELREKEEDLVREENLIGLFPGSRGREVDRLFPVLVEASRLLRRSHPELRFEVPAISEKLAETMRGMLGEGDDITIKVGSSQNLMQRATCAVMASGTATLEAAWFGLPYCVIYRVAPLTWQVAKMVVKVEHIGIVNILAGRQVVPEYLQHDLSAEKLAQWVVGQMEDPAGRENLSQDLLAVAAELGDGGVHQRVAGEVEKLLEI</sequence>
<dbReference type="PANTHER" id="PTHR30372">
    <property type="entry name" value="LIPID-A-DISACCHARIDE SYNTHASE"/>
    <property type="match status" value="1"/>
</dbReference>
<proteinExistence type="predicted"/>
<evidence type="ECO:0000256" key="2">
    <source>
        <dbReference type="ARBA" id="ARBA00012687"/>
    </source>
</evidence>
<evidence type="ECO:0000256" key="1">
    <source>
        <dbReference type="ARBA" id="ARBA00002056"/>
    </source>
</evidence>
<dbReference type="GO" id="GO:0005543">
    <property type="term" value="F:phospholipid binding"/>
    <property type="evidence" value="ECO:0007669"/>
    <property type="project" value="TreeGrafter"/>
</dbReference>
<dbReference type="SUPFAM" id="SSF53756">
    <property type="entry name" value="UDP-Glycosyltransferase/glycogen phosphorylase"/>
    <property type="match status" value="1"/>
</dbReference>